<dbReference type="InterPro" id="IPR036397">
    <property type="entry name" value="RNaseH_sf"/>
</dbReference>
<dbReference type="RefSeq" id="WP_305109177.1">
    <property type="nucleotide sequence ID" value="NZ_JAUTWS010000221.1"/>
</dbReference>
<accession>A0ABT9EE24</accession>
<keyword evidence="3" id="KW-1185">Reference proteome</keyword>
<sequence>MSINGEPYRLVEFIDRGEPNEPPAWFLRRLNRSETVLFTVAVLRRMFDEGQLKRLYTTADGHAADGEVMRRRHAYVPDDLPPADRRRREVRAEFVKRVQARLGLRGAHARLGPDVDGKPDTLLSRALAEVSREMAADLKGIGLRNRRKPEDADKASQPPKGKPGDEEPDEPVHLVDQSTYYRWLQRYDPEDKRGLEGDFAARGNRNQLLPAVKEAMLAAMRDAIEQAKDKRQVGKVATVTMASLRSSINQALAPKRLQSPELREELVPPSAPTLHRHWKTFPAFDRACATMGLSRARREFRFIRGHEHPEAPFELVEYDETHMPFMFVDEVHGVPLGMGNLCSALCVATHSCGGFNISFEPFSDMTMMSTLRHAVSLKSYVAREYGGRIRNEYLPGGMFRCIGIDNSKPAWGKTLKQVARTLDCDRMWLPPRTPWFKPVVEGFFRVLNQLLLQEMPGFTLGRAIDSKDYDPRVSACIGLRQFLFLFHAWICDIYQVRRQEGLGNRSPNECWRELLVNGEPGLLDSADDVASLFGVVRTGTLDHRGVRFCNIRYGSPELQGLRLDRGARQNILFKIDPANLLHVRVR</sequence>
<evidence type="ECO:0000256" key="1">
    <source>
        <dbReference type="SAM" id="MobiDB-lite"/>
    </source>
</evidence>
<dbReference type="Gene3D" id="3.30.420.10">
    <property type="entry name" value="Ribonuclease H-like superfamily/Ribonuclease H"/>
    <property type="match status" value="1"/>
</dbReference>
<dbReference type="InterPro" id="IPR012337">
    <property type="entry name" value="RNaseH-like_sf"/>
</dbReference>
<feature type="compositionally biased region" description="Basic and acidic residues" evidence="1">
    <location>
        <begin position="162"/>
        <end position="173"/>
    </location>
</feature>
<dbReference type="Proteomes" id="UP001243009">
    <property type="component" value="Unassembled WGS sequence"/>
</dbReference>
<evidence type="ECO:0000313" key="3">
    <source>
        <dbReference type="Proteomes" id="UP001243009"/>
    </source>
</evidence>
<evidence type="ECO:0000313" key="2">
    <source>
        <dbReference type="EMBL" id="MDO9714344.1"/>
    </source>
</evidence>
<protein>
    <recommendedName>
        <fullName evidence="4">Transposase</fullName>
    </recommendedName>
</protein>
<feature type="region of interest" description="Disordered" evidence="1">
    <location>
        <begin position="139"/>
        <end position="174"/>
    </location>
</feature>
<name>A0ABT9EE24_9PROT</name>
<evidence type="ECO:0008006" key="4">
    <source>
        <dbReference type="Google" id="ProtNLM"/>
    </source>
</evidence>
<gene>
    <name evidence="2" type="ORF">Q7A36_38990</name>
</gene>
<comment type="caution">
    <text evidence="2">The sequence shown here is derived from an EMBL/GenBank/DDBJ whole genome shotgun (WGS) entry which is preliminary data.</text>
</comment>
<reference evidence="2 3" key="1">
    <citation type="submission" date="2023-08" db="EMBL/GenBank/DDBJ databases">
        <title>The draft genome sequence of Paracraurococcus sp. LOR1-02.</title>
        <authorList>
            <person name="Kingkaew E."/>
            <person name="Tanasupawat S."/>
        </authorList>
    </citation>
    <scope>NUCLEOTIDE SEQUENCE [LARGE SCALE GENOMIC DNA]</scope>
    <source>
        <strain evidence="2 3">LOR1-02</strain>
    </source>
</reference>
<organism evidence="2 3">
    <name type="scientific">Paracraurococcus lichenis</name>
    <dbReference type="NCBI Taxonomy" id="3064888"/>
    <lineage>
        <taxon>Bacteria</taxon>
        <taxon>Pseudomonadati</taxon>
        <taxon>Pseudomonadota</taxon>
        <taxon>Alphaproteobacteria</taxon>
        <taxon>Acetobacterales</taxon>
        <taxon>Roseomonadaceae</taxon>
        <taxon>Paracraurococcus</taxon>
    </lineage>
</organism>
<dbReference type="EMBL" id="JAUTWS010000221">
    <property type="protein sequence ID" value="MDO9714344.1"/>
    <property type="molecule type" value="Genomic_DNA"/>
</dbReference>
<feature type="non-terminal residue" evidence="2">
    <location>
        <position position="586"/>
    </location>
</feature>
<dbReference type="SUPFAM" id="SSF53098">
    <property type="entry name" value="Ribonuclease H-like"/>
    <property type="match status" value="1"/>
</dbReference>
<proteinExistence type="predicted"/>